<evidence type="ECO:0000256" key="1">
    <source>
        <dbReference type="ARBA" id="ARBA00004752"/>
    </source>
</evidence>
<evidence type="ECO:0000256" key="4">
    <source>
        <dbReference type="ARBA" id="ARBA00022679"/>
    </source>
</evidence>
<dbReference type="Pfam" id="PF03734">
    <property type="entry name" value="YkuD"/>
    <property type="match status" value="1"/>
</dbReference>
<dbReference type="RefSeq" id="WP_038088756.1">
    <property type="nucleotide sequence ID" value="NZ_JMIR01000016.1"/>
</dbReference>
<evidence type="ECO:0000256" key="5">
    <source>
        <dbReference type="ARBA" id="ARBA00022801"/>
    </source>
</evidence>
<evidence type="ECO:0000256" key="9">
    <source>
        <dbReference type="PROSITE-ProRule" id="PRU01373"/>
    </source>
</evidence>
<dbReference type="EMBL" id="JMIR01000016">
    <property type="protein sequence ID" value="KEO82893.1"/>
    <property type="molecule type" value="Genomic_DNA"/>
</dbReference>
<keyword evidence="3" id="KW-0328">Glycosyltransferase</keyword>
<dbReference type="GO" id="GO:0071555">
    <property type="term" value="P:cell wall organization"/>
    <property type="evidence" value="ECO:0007669"/>
    <property type="project" value="UniProtKB-UniRule"/>
</dbReference>
<dbReference type="STRING" id="1157490.EL26_12405"/>
<dbReference type="SUPFAM" id="SSF141523">
    <property type="entry name" value="L,D-transpeptidase catalytic domain-like"/>
    <property type="match status" value="1"/>
</dbReference>
<dbReference type="InterPro" id="IPR050979">
    <property type="entry name" value="LD-transpeptidase"/>
</dbReference>
<sequence length="118" mass="12707">MANSIRISLSKRQLSLLSNGKVVRTYPIGVGKIATRTPTGSFTIVSKVPNPGRRPGGPRTVYGDYWMGLSRKGYGIHGTNNEASIGKYVSHGCIRMHNKDVVNLASRVGVGTKVQIVP</sequence>
<evidence type="ECO:0000256" key="8">
    <source>
        <dbReference type="ARBA" id="ARBA00023316"/>
    </source>
</evidence>
<name>A0A074LSU2_9BACL</name>
<feature type="domain" description="L,D-TPase catalytic" evidence="10">
    <location>
        <begin position="3"/>
        <end position="117"/>
    </location>
</feature>
<feature type="active site" description="Nucleophile" evidence="9">
    <location>
        <position position="93"/>
    </location>
</feature>
<dbReference type="PROSITE" id="PS52029">
    <property type="entry name" value="LD_TPASE"/>
    <property type="match status" value="1"/>
</dbReference>
<dbReference type="Gene3D" id="2.40.440.10">
    <property type="entry name" value="L,D-transpeptidase catalytic domain-like"/>
    <property type="match status" value="1"/>
</dbReference>
<comment type="similarity">
    <text evidence="2">Belongs to the YkuD family.</text>
</comment>
<dbReference type="OrthoDB" id="9787225at2"/>
<dbReference type="AlphaFoldDB" id="A0A074LSU2"/>
<dbReference type="CDD" id="cd16913">
    <property type="entry name" value="YkuD_like"/>
    <property type="match status" value="1"/>
</dbReference>
<proteinExistence type="inferred from homology"/>
<dbReference type="InterPro" id="IPR005490">
    <property type="entry name" value="LD_TPept_cat_dom"/>
</dbReference>
<dbReference type="GO" id="GO:0008360">
    <property type="term" value="P:regulation of cell shape"/>
    <property type="evidence" value="ECO:0007669"/>
    <property type="project" value="UniProtKB-UniRule"/>
</dbReference>
<dbReference type="Proteomes" id="UP000027931">
    <property type="component" value="Unassembled WGS sequence"/>
</dbReference>
<dbReference type="UniPathway" id="UPA00219"/>
<dbReference type="eggNOG" id="COG1376">
    <property type="taxonomic scope" value="Bacteria"/>
</dbReference>
<evidence type="ECO:0000313" key="12">
    <source>
        <dbReference type="Proteomes" id="UP000027931"/>
    </source>
</evidence>
<evidence type="ECO:0000259" key="10">
    <source>
        <dbReference type="PROSITE" id="PS52029"/>
    </source>
</evidence>
<keyword evidence="12" id="KW-1185">Reference proteome</keyword>
<evidence type="ECO:0000313" key="11">
    <source>
        <dbReference type="EMBL" id="KEO82893.1"/>
    </source>
</evidence>
<keyword evidence="6 9" id="KW-0133">Cell shape</keyword>
<organism evidence="11 12">
    <name type="scientific">Tumebacillus flagellatus</name>
    <dbReference type="NCBI Taxonomy" id="1157490"/>
    <lineage>
        <taxon>Bacteria</taxon>
        <taxon>Bacillati</taxon>
        <taxon>Bacillota</taxon>
        <taxon>Bacilli</taxon>
        <taxon>Bacillales</taxon>
        <taxon>Alicyclobacillaceae</taxon>
        <taxon>Tumebacillus</taxon>
    </lineage>
</organism>
<evidence type="ECO:0000256" key="6">
    <source>
        <dbReference type="ARBA" id="ARBA00022960"/>
    </source>
</evidence>
<dbReference type="PANTHER" id="PTHR30582:SF24">
    <property type="entry name" value="L,D-TRANSPEPTIDASE ERFK_SRFK-RELATED"/>
    <property type="match status" value="1"/>
</dbReference>
<accession>A0A074LSU2</accession>
<dbReference type="GO" id="GO:0005576">
    <property type="term" value="C:extracellular region"/>
    <property type="evidence" value="ECO:0007669"/>
    <property type="project" value="TreeGrafter"/>
</dbReference>
<dbReference type="PANTHER" id="PTHR30582">
    <property type="entry name" value="L,D-TRANSPEPTIDASE"/>
    <property type="match status" value="1"/>
</dbReference>
<protein>
    <recommendedName>
        <fullName evidence="10">L,D-TPase catalytic domain-containing protein</fullName>
    </recommendedName>
</protein>
<dbReference type="GO" id="GO:0018104">
    <property type="term" value="P:peptidoglycan-protein cross-linking"/>
    <property type="evidence" value="ECO:0007669"/>
    <property type="project" value="TreeGrafter"/>
</dbReference>
<evidence type="ECO:0000256" key="3">
    <source>
        <dbReference type="ARBA" id="ARBA00022676"/>
    </source>
</evidence>
<reference evidence="11 12" key="1">
    <citation type="journal article" date="2013" name="Int. J. Syst. Evol. Microbiol.">
        <title>Tumebacillus flagellatus sp. nov., an alpha-amylase/pullulanase-producing bacterium isolated from cassava wastewater.</title>
        <authorList>
            <person name="Wang Q."/>
            <person name="Xie N."/>
            <person name="Qin Y."/>
            <person name="Shen N."/>
            <person name="Zhu J."/>
            <person name="Mi H."/>
            <person name="Huang R."/>
        </authorList>
    </citation>
    <scope>NUCLEOTIDE SEQUENCE [LARGE SCALE GENOMIC DNA]</scope>
    <source>
        <strain evidence="11 12">GST4</strain>
    </source>
</reference>
<keyword evidence="7 9" id="KW-0573">Peptidoglycan synthesis</keyword>
<comment type="pathway">
    <text evidence="1 9">Cell wall biogenesis; peptidoglycan biosynthesis.</text>
</comment>
<dbReference type="InterPro" id="IPR038063">
    <property type="entry name" value="Transpep_catalytic_dom"/>
</dbReference>
<dbReference type="GO" id="GO:0071972">
    <property type="term" value="F:peptidoglycan L,D-transpeptidase activity"/>
    <property type="evidence" value="ECO:0007669"/>
    <property type="project" value="TreeGrafter"/>
</dbReference>
<evidence type="ECO:0000256" key="2">
    <source>
        <dbReference type="ARBA" id="ARBA00005992"/>
    </source>
</evidence>
<keyword evidence="5" id="KW-0378">Hydrolase</keyword>
<feature type="active site" description="Proton donor/acceptor" evidence="9">
    <location>
        <position position="77"/>
    </location>
</feature>
<keyword evidence="4" id="KW-0808">Transferase</keyword>
<gene>
    <name evidence="11" type="ORF">EL26_12405</name>
</gene>
<evidence type="ECO:0000256" key="7">
    <source>
        <dbReference type="ARBA" id="ARBA00022984"/>
    </source>
</evidence>
<keyword evidence="8 9" id="KW-0961">Cell wall biogenesis/degradation</keyword>
<dbReference type="GO" id="GO:0016757">
    <property type="term" value="F:glycosyltransferase activity"/>
    <property type="evidence" value="ECO:0007669"/>
    <property type="project" value="UniProtKB-KW"/>
</dbReference>
<comment type="caution">
    <text evidence="11">The sequence shown here is derived from an EMBL/GenBank/DDBJ whole genome shotgun (WGS) entry which is preliminary data.</text>
</comment>